<sequence length="445" mass="49392">MWSAQVTSLEGTTQLVGELRSGLGRLEATVAGDAAVISDLRSRLGTAETKLETEMEAKERDAHARLRERCSRLEADLTELQASSALASAQSAADKSELERLRREYSEATQRVMSLSEEMTGLREEALFLRSEAAGLKLSHDSARQEAELLRERVERMSTMVYQAENHERVFAENEALMARAQRSESSLRQKEAVLAEAVTSHNAQLEMWRAEATEVAQAASKWKQRALLLQQQVDEQGQERGRISEDMQALSSRCVSAEADRARLTEIVTTLEGRLAQVQQELTMLRSQANESLASQAAAARQADSATHEATVREASLDRLSARLAEETAKSSSLRQDLAAVTQQHVKELDAKARMLGELTMALQREERAHSASQHEATSLRGHLQTLERELRNAQVDLGTGAAQCTGGSRRAWGQHFFPGAMWSLLQGITCRLWNRSSAMHSWE</sequence>
<keyword evidence="3" id="KW-1185">Reference proteome</keyword>
<evidence type="ECO:0000313" key="2">
    <source>
        <dbReference type="EMBL" id="KAF5827433.1"/>
    </source>
</evidence>
<reference evidence="2" key="1">
    <citation type="submission" date="2017-08" db="EMBL/GenBank/DDBJ databases">
        <authorList>
            <person name="Polle J.E."/>
            <person name="Barry K."/>
            <person name="Cushman J."/>
            <person name="Schmutz J."/>
            <person name="Tran D."/>
            <person name="Hathwaick L.T."/>
            <person name="Yim W.C."/>
            <person name="Jenkins J."/>
            <person name="Mckie-Krisberg Z.M."/>
            <person name="Prochnik S."/>
            <person name="Lindquist E."/>
            <person name="Dockter R.B."/>
            <person name="Adam C."/>
            <person name="Molina H."/>
            <person name="Bunkerborg J."/>
            <person name="Jin E."/>
            <person name="Buchheim M."/>
            <person name="Magnuson J."/>
        </authorList>
    </citation>
    <scope>NUCLEOTIDE SEQUENCE</scope>
    <source>
        <strain evidence="2">CCAP 19/18</strain>
    </source>
</reference>
<dbReference type="EMBL" id="MU070506">
    <property type="protein sequence ID" value="KAF5827433.1"/>
    <property type="molecule type" value="Genomic_DNA"/>
</dbReference>
<feature type="coiled-coil region" evidence="1">
    <location>
        <begin position="63"/>
        <end position="160"/>
    </location>
</feature>
<evidence type="ECO:0000256" key="1">
    <source>
        <dbReference type="SAM" id="Coils"/>
    </source>
</evidence>
<organism evidence="2 3">
    <name type="scientific">Dunaliella salina</name>
    <name type="common">Green alga</name>
    <name type="synonym">Protococcus salinus</name>
    <dbReference type="NCBI Taxonomy" id="3046"/>
    <lineage>
        <taxon>Eukaryota</taxon>
        <taxon>Viridiplantae</taxon>
        <taxon>Chlorophyta</taxon>
        <taxon>core chlorophytes</taxon>
        <taxon>Chlorophyceae</taxon>
        <taxon>CS clade</taxon>
        <taxon>Chlamydomonadales</taxon>
        <taxon>Dunaliellaceae</taxon>
        <taxon>Dunaliella</taxon>
    </lineage>
</organism>
<evidence type="ECO:0000313" key="3">
    <source>
        <dbReference type="Proteomes" id="UP000815325"/>
    </source>
</evidence>
<protein>
    <submittedName>
        <fullName evidence="2">Uncharacterized protein</fullName>
    </submittedName>
</protein>
<accession>A0ABQ7FYJ6</accession>
<dbReference type="SUPFAM" id="SSF90257">
    <property type="entry name" value="Myosin rod fragments"/>
    <property type="match status" value="1"/>
</dbReference>
<keyword evidence="1" id="KW-0175">Coiled coil</keyword>
<comment type="caution">
    <text evidence="2">The sequence shown here is derived from an EMBL/GenBank/DDBJ whole genome shotgun (WGS) entry which is preliminary data.</text>
</comment>
<dbReference type="Proteomes" id="UP000815325">
    <property type="component" value="Unassembled WGS sequence"/>
</dbReference>
<name>A0ABQ7FYJ6_DUNSA</name>
<gene>
    <name evidence="2" type="ORF">DUNSADRAFT_679</name>
</gene>
<feature type="coiled-coil region" evidence="1">
    <location>
        <begin position="262"/>
        <end position="289"/>
    </location>
</feature>
<proteinExistence type="predicted"/>